<dbReference type="RefSeq" id="WP_073189366.1">
    <property type="nucleotide sequence ID" value="NZ_FQZG01000059.1"/>
</dbReference>
<dbReference type="STRING" id="1123357.SAMN02745244_02797"/>
<evidence type="ECO:0000313" key="2">
    <source>
        <dbReference type="EMBL" id="SHJ57281.1"/>
    </source>
</evidence>
<feature type="transmembrane region" description="Helical" evidence="1">
    <location>
        <begin position="166"/>
        <end position="184"/>
    </location>
</feature>
<feature type="transmembrane region" description="Helical" evidence="1">
    <location>
        <begin position="20"/>
        <end position="38"/>
    </location>
</feature>
<feature type="transmembrane region" description="Helical" evidence="1">
    <location>
        <begin position="190"/>
        <end position="211"/>
    </location>
</feature>
<protein>
    <recommendedName>
        <fullName evidence="4">DUF4337 domain-containing protein</fullName>
    </recommendedName>
</protein>
<dbReference type="Proteomes" id="UP000184512">
    <property type="component" value="Unassembled WGS sequence"/>
</dbReference>
<dbReference type="AlphaFoldDB" id="A0A1M6KEA0"/>
<evidence type="ECO:0000256" key="1">
    <source>
        <dbReference type="SAM" id="Phobius"/>
    </source>
</evidence>
<keyword evidence="1" id="KW-0472">Membrane</keyword>
<evidence type="ECO:0000313" key="3">
    <source>
        <dbReference type="Proteomes" id="UP000184512"/>
    </source>
</evidence>
<dbReference type="OrthoDB" id="3078502at2"/>
<keyword evidence="3" id="KW-1185">Reference proteome</keyword>
<accession>A0A1M6KEA0</accession>
<reference evidence="2 3" key="1">
    <citation type="submission" date="2016-11" db="EMBL/GenBank/DDBJ databases">
        <authorList>
            <person name="Jaros S."/>
            <person name="Januszkiewicz K."/>
            <person name="Wedrychowicz H."/>
        </authorList>
    </citation>
    <scope>NUCLEOTIDE SEQUENCE [LARGE SCALE GENOMIC DNA]</scope>
    <source>
        <strain evidence="2 3">DSM 12906</strain>
    </source>
</reference>
<proteinExistence type="predicted"/>
<dbReference type="EMBL" id="FQZG01000059">
    <property type="protein sequence ID" value="SHJ57281.1"/>
    <property type="molecule type" value="Genomic_DNA"/>
</dbReference>
<name>A0A1M6KEA0_9ACTN</name>
<organism evidence="2 3">
    <name type="scientific">Tessaracoccus bendigoensis DSM 12906</name>
    <dbReference type="NCBI Taxonomy" id="1123357"/>
    <lineage>
        <taxon>Bacteria</taxon>
        <taxon>Bacillati</taxon>
        <taxon>Actinomycetota</taxon>
        <taxon>Actinomycetes</taxon>
        <taxon>Propionibacteriales</taxon>
        <taxon>Propionibacteriaceae</taxon>
        <taxon>Tessaracoccus</taxon>
    </lineage>
</organism>
<sequence length="217" mass="23508">MEAESTPERNLDFREHRWDLLAALILSLATLASAWCGFQASSWSKVYSSETRKANHERFEAARQSDIADRQLTSDLLIFTSWLQADVAGETAVAREIEERFLPHFETAFIAWRGLPAAGNAQLPEGSPFERPDYVLPTQAAADAATDRAEEALDAADAASGVTSRYVLTSMLFASVLFLAGIASKLTHKGISHAVVVVAAAVLAAALILLLTSQMML</sequence>
<gene>
    <name evidence="2" type="ORF">SAMN02745244_02797</name>
</gene>
<keyword evidence="1" id="KW-0812">Transmembrane</keyword>
<evidence type="ECO:0008006" key="4">
    <source>
        <dbReference type="Google" id="ProtNLM"/>
    </source>
</evidence>
<keyword evidence="1" id="KW-1133">Transmembrane helix</keyword>